<dbReference type="eggNOG" id="COG1896">
    <property type="taxonomic scope" value="Bacteria"/>
</dbReference>
<dbReference type="KEGG" id="fae:FAES_4045"/>
<protein>
    <recommendedName>
        <fullName evidence="3">Metal dependent phosphohydrolase</fullName>
    </recommendedName>
</protein>
<dbReference type="SUPFAM" id="SSF109604">
    <property type="entry name" value="HD-domain/PDEase-like"/>
    <property type="match status" value="1"/>
</dbReference>
<dbReference type="EMBL" id="HE796683">
    <property type="protein sequence ID" value="CCH02045.1"/>
    <property type="molecule type" value="Genomic_DNA"/>
</dbReference>
<dbReference type="PATRIC" id="fig|1166018.3.peg.995"/>
<name>I0KD42_9BACT</name>
<gene>
    <name evidence="1" type="primary">yfdR</name>
    <name evidence="1" type="ORF">FAES_4045</name>
</gene>
<evidence type="ECO:0008006" key="3">
    <source>
        <dbReference type="Google" id="ProtNLM"/>
    </source>
</evidence>
<sequence>MNETTRTGPYIQTYTGKRYYPIDPRPDDIDIEDIAHALSNICRFTGHTRQFYSVAQHSVLVSRQVDPEHKLAALLHDASEAYLTDLSRPVKRIPALMYYEHLETLAMTAIAQKLGFTYPVHPSIKVADERMLFTEKRDLLTPMDWGYEVEPYPDIVDPWSPDEAEGAFLGYFLHLCKYSCS</sequence>
<evidence type="ECO:0000313" key="1">
    <source>
        <dbReference type="EMBL" id="CCH02045.1"/>
    </source>
</evidence>
<dbReference type="Proteomes" id="UP000011058">
    <property type="component" value="Chromosome"/>
</dbReference>
<dbReference type="Gene3D" id="1.10.3210.10">
    <property type="entry name" value="Hypothetical protein af1432"/>
    <property type="match status" value="1"/>
</dbReference>
<dbReference type="OrthoDB" id="1099791at2"/>
<dbReference type="AlphaFoldDB" id="I0KD42"/>
<dbReference type="RefSeq" id="WP_015333144.1">
    <property type="nucleotide sequence ID" value="NC_020054.1"/>
</dbReference>
<dbReference type="HOGENOM" id="CLU_089999_3_0_10"/>
<reference evidence="1 2" key="1">
    <citation type="journal article" date="2012" name="J. Bacteriol.">
        <title>Genome Sequence of Fibrella aestuarina BUZ 2T, a Filamentous Marine Bacterium.</title>
        <authorList>
            <person name="Filippini M."/>
            <person name="Qi W."/>
            <person name="Blom J."/>
            <person name="Goesmann A."/>
            <person name="Smits T.H."/>
            <person name="Bagheri H.C."/>
        </authorList>
    </citation>
    <scope>NUCLEOTIDE SEQUENCE [LARGE SCALE GENOMIC DNA]</scope>
    <source>
        <strain evidence="2">BUZ 2T</strain>
    </source>
</reference>
<proteinExistence type="predicted"/>
<organism evidence="1 2">
    <name type="scientific">Fibrella aestuarina BUZ 2</name>
    <dbReference type="NCBI Taxonomy" id="1166018"/>
    <lineage>
        <taxon>Bacteria</taxon>
        <taxon>Pseudomonadati</taxon>
        <taxon>Bacteroidota</taxon>
        <taxon>Cytophagia</taxon>
        <taxon>Cytophagales</taxon>
        <taxon>Spirosomataceae</taxon>
        <taxon>Fibrella</taxon>
    </lineage>
</organism>
<evidence type="ECO:0000313" key="2">
    <source>
        <dbReference type="Proteomes" id="UP000011058"/>
    </source>
</evidence>
<accession>I0KD42</accession>
<dbReference type="STRING" id="1166018.FAES_4045"/>
<keyword evidence="2" id="KW-1185">Reference proteome</keyword>